<keyword evidence="1" id="KW-0812">Transmembrane</keyword>
<dbReference type="Proteomes" id="UP000231673">
    <property type="component" value="Unassembled WGS sequence"/>
</dbReference>
<gene>
    <name evidence="2" type="ORF">CO003_00955</name>
</gene>
<feature type="transmembrane region" description="Helical" evidence="1">
    <location>
        <begin position="318"/>
        <end position="335"/>
    </location>
</feature>
<proteinExistence type="predicted"/>
<organism evidence="2 3">
    <name type="scientific">Candidatus Portnoybacteria bacterium CG_4_8_14_3_um_filter_44_15</name>
    <dbReference type="NCBI Taxonomy" id="1974803"/>
    <lineage>
        <taxon>Bacteria</taxon>
        <taxon>Candidatus Portnoyibacteriota</taxon>
    </lineage>
</organism>
<evidence type="ECO:0000256" key="1">
    <source>
        <dbReference type="SAM" id="Phobius"/>
    </source>
</evidence>
<sequence length="640" mass="70083">MLISQRNKKRITSIGLIFLVSAAVFVFTPQISQAAAWYNLPGRAVDYVMSWTLKFVLSGFGIFLALTAQIFEWTLNITHFASAPAVKIAWAITRDLANLSFILILITIAFAAILRVETYGMKSLLPKLIVVALLVNFSLVLCGAVIDASQVITGFFMDQAKEGGDLTLKIVDGLSLQKTLQLAKGGWQKLEAAANIPGNFVISLIGGIIVIIGATLAFFLGALFLITRIIALWILIILSPLALLAAVLPATKGLWSKWVQSFIKWTLFAPIYTFFVYLAALTIQKGGITEQISSSSVSFSENLSMPAFMNSFLKFDTILTYLMILGFLIGGLMIAQKAGAWGAEGTMKFAKGLGKKPGNWARSLGNRALMKMAPAPEKIKDATGKVIGEKGGLIQRGLSKLAKVPVAGKLARPAFGALEKARSRVEERQKLMDNWTSPHIISTYNRMNSEDKVGAMLQLLKNGDLNDLPDKQRKEGLKLAKRYGKESKLVKAMPALSQEVGKTIPETIEKTSAEDAKNIIESQLDDKKTPEAKEVIDAIKGALKKGKWTTSHLTKIGNESAVLREMIQKYVLTQEFINLELPANHPLRNYLDGFLGSTLYEAPKDWLGSGKPQEAAELKAAEPRLRERRIIPGSKYGPVK</sequence>
<feature type="transmembrane region" description="Helical" evidence="1">
    <location>
        <begin position="128"/>
        <end position="146"/>
    </location>
</feature>
<dbReference type="AlphaFoldDB" id="A0A2M7IE67"/>
<keyword evidence="1" id="KW-0472">Membrane</keyword>
<comment type="caution">
    <text evidence="2">The sequence shown here is derived from an EMBL/GenBank/DDBJ whole genome shotgun (WGS) entry which is preliminary data.</text>
</comment>
<reference evidence="3" key="1">
    <citation type="submission" date="2017-09" db="EMBL/GenBank/DDBJ databases">
        <title>Depth-based differentiation of microbial function through sediment-hosted aquifers and enrichment of novel symbionts in the deep terrestrial subsurface.</title>
        <authorList>
            <person name="Probst A.J."/>
            <person name="Ladd B."/>
            <person name="Jarett J.K."/>
            <person name="Geller-Mcgrath D.E."/>
            <person name="Sieber C.M.K."/>
            <person name="Emerson J.B."/>
            <person name="Anantharaman K."/>
            <person name="Thomas B.C."/>
            <person name="Malmstrom R."/>
            <person name="Stieglmeier M."/>
            <person name="Klingl A."/>
            <person name="Woyke T."/>
            <person name="Ryan C.M."/>
            <person name="Banfield J.F."/>
        </authorList>
    </citation>
    <scope>NUCLEOTIDE SEQUENCE [LARGE SCALE GENOMIC DNA]</scope>
</reference>
<dbReference type="EMBL" id="PFGW01000020">
    <property type="protein sequence ID" value="PIW74769.1"/>
    <property type="molecule type" value="Genomic_DNA"/>
</dbReference>
<name>A0A2M7IE67_9BACT</name>
<evidence type="ECO:0000313" key="3">
    <source>
        <dbReference type="Proteomes" id="UP000231673"/>
    </source>
</evidence>
<keyword evidence="1" id="KW-1133">Transmembrane helix</keyword>
<protein>
    <submittedName>
        <fullName evidence="2">Uncharacterized protein</fullName>
    </submittedName>
</protein>
<feature type="transmembrane region" description="Helical" evidence="1">
    <location>
        <begin position="230"/>
        <end position="250"/>
    </location>
</feature>
<feature type="transmembrane region" description="Helical" evidence="1">
    <location>
        <begin position="200"/>
        <end position="223"/>
    </location>
</feature>
<evidence type="ECO:0000313" key="2">
    <source>
        <dbReference type="EMBL" id="PIW74769.1"/>
    </source>
</evidence>
<feature type="transmembrane region" description="Helical" evidence="1">
    <location>
        <begin position="73"/>
        <end position="93"/>
    </location>
</feature>
<feature type="transmembrane region" description="Helical" evidence="1">
    <location>
        <begin position="44"/>
        <end position="66"/>
    </location>
</feature>
<feature type="transmembrane region" description="Helical" evidence="1">
    <location>
        <begin position="99"/>
        <end position="116"/>
    </location>
</feature>
<accession>A0A2M7IE67</accession>
<feature type="transmembrane region" description="Helical" evidence="1">
    <location>
        <begin position="262"/>
        <end position="283"/>
    </location>
</feature>